<dbReference type="SUPFAM" id="SSF48452">
    <property type="entry name" value="TPR-like"/>
    <property type="match status" value="1"/>
</dbReference>
<gene>
    <name evidence="1" type="ORF">EJV47_14830</name>
</gene>
<sequence>MGLFDFFKRQPAPAAGAAPSPAQAAYETAQQHYQAEDYPAALKALAEGFQQDVDFRPLYPLTIEVLGQLGAEEEQQLFRTVQQDFQRPEPFAELGSYFVSQLEQHYYALAEPFLRKAQRLAPGSVDVAHDLALCYARQFQVQRAYEELSRVAYQQDFWAWYFYQKLSILLGRTAEVPAALAAIRADIPADADPIVPLKLTELREMVARYQAVGQPRPHIRDWQFIQYGSAVLDCFEPDADDEYVAGGRYVALWLSMENIRGILGALAQLLAGLGARVEAVAALPDRDSQIVAEAAARVLSLPLLDYEPALTERPLLVVAADSASFGEYEELATAQPGQVLFALNHHWLQPARFSPDVIGLMSQLGGLPWDGSGMRLVEAEGEEPRVEHIPADERPAADIGRELAEAAPADVSFDLEFYRRHRAYLKGFGTDAGPHRFHFMTESPVPGSYFN</sequence>
<dbReference type="RefSeq" id="WP_126693946.1">
    <property type="nucleotide sequence ID" value="NZ_RXOF01000008.1"/>
</dbReference>
<dbReference type="InterPro" id="IPR011990">
    <property type="entry name" value="TPR-like_helical_dom_sf"/>
</dbReference>
<dbReference type="AlphaFoldDB" id="A0A431U187"/>
<organism evidence="1 2">
    <name type="scientific">Hymenobacter gummosus</name>
    <dbReference type="NCBI Taxonomy" id="1776032"/>
    <lineage>
        <taxon>Bacteria</taxon>
        <taxon>Pseudomonadati</taxon>
        <taxon>Bacteroidota</taxon>
        <taxon>Cytophagia</taxon>
        <taxon>Cytophagales</taxon>
        <taxon>Hymenobacteraceae</taxon>
        <taxon>Hymenobacter</taxon>
    </lineage>
</organism>
<comment type="caution">
    <text evidence="1">The sequence shown here is derived from an EMBL/GenBank/DDBJ whole genome shotgun (WGS) entry which is preliminary data.</text>
</comment>
<evidence type="ECO:0008006" key="3">
    <source>
        <dbReference type="Google" id="ProtNLM"/>
    </source>
</evidence>
<evidence type="ECO:0000313" key="1">
    <source>
        <dbReference type="EMBL" id="RTQ48869.1"/>
    </source>
</evidence>
<dbReference type="OrthoDB" id="266279at2"/>
<dbReference type="EMBL" id="RXOF01000008">
    <property type="protein sequence ID" value="RTQ48869.1"/>
    <property type="molecule type" value="Genomic_DNA"/>
</dbReference>
<name>A0A431U187_9BACT</name>
<evidence type="ECO:0000313" key="2">
    <source>
        <dbReference type="Proteomes" id="UP000282184"/>
    </source>
</evidence>
<protein>
    <recommendedName>
        <fullName evidence="3">Tetratricopeptide repeat protein</fullName>
    </recommendedName>
</protein>
<dbReference type="Proteomes" id="UP000282184">
    <property type="component" value="Unassembled WGS sequence"/>
</dbReference>
<accession>A0A431U187</accession>
<dbReference type="Gene3D" id="1.25.40.10">
    <property type="entry name" value="Tetratricopeptide repeat domain"/>
    <property type="match status" value="1"/>
</dbReference>
<reference evidence="1 2" key="1">
    <citation type="submission" date="2018-12" db="EMBL/GenBank/DDBJ databases">
        <title>Hymenobacter gummosus sp. nov., isolated from a spring.</title>
        <authorList>
            <person name="Nie L."/>
        </authorList>
    </citation>
    <scope>NUCLEOTIDE SEQUENCE [LARGE SCALE GENOMIC DNA]</scope>
    <source>
        <strain evidence="1 2">KCTC 52166</strain>
    </source>
</reference>
<keyword evidence="2" id="KW-1185">Reference proteome</keyword>
<proteinExistence type="predicted"/>